<protein>
    <recommendedName>
        <fullName evidence="2">Methylglyoxal synthase</fullName>
        <shortName evidence="2">MGS</shortName>
        <ecNumber evidence="2">4.2.3.3</ecNumber>
    </recommendedName>
</protein>
<sequence length="158" mass="17552">MNETRPRRDIRRTLPARKRIALIAHDGKKPEMLAWAKRWQDTLARHELVGTGTTATRLARQLGLEIEPLMSGPLGGDQQIGARIAEQGLDLLVFFWDPFAPQPHDPDVKALLRLAALWNVPVACNPASADFMLSSPSLDRDVEIDIPDAGGWISTRTD</sequence>
<dbReference type="InterPro" id="IPR018148">
    <property type="entry name" value="Methylglyoxal_synth_AS"/>
</dbReference>
<dbReference type="EC" id="4.2.3.3" evidence="2"/>
<feature type="binding site" evidence="2">
    <location>
        <position position="25"/>
    </location>
    <ligand>
        <name>substrate</name>
    </ligand>
</feature>
<dbReference type="NCBIfam" id="TIGR00160">
    <property type="entry name" value="MGSA"/>
    <property type="match status" value="1"/>
</dbReference>
<dbReference type="PROSITE" id="PS01335">
    <property type="entry name" value="METHYLGLYOXAL_SYNTH"/>
    <property type="match status" value="1"/>
</dbReference>
<evidence type="ECO:0000259" key="3">
    <source>
        <dbReference type="PROSITE" id="PS51855"/>
    </source>
</evidence>
<dbReference type="EMBL" id="JOKD01000076">
    <property type="protein sequence ID" value="KGE76750.1"/>
    <property type="molecule type" value="Genomic_DNA"/>
</dbReference>
<feature type="domain" description="MGS-like" evidence="3">
    <location>
        <begin position="12"/>
        <end position="158"/>
    </location>
</feature>
<comment type="catalytic activity">
    <reaction evidence="2">
        <text>dihydroxyacetone phosphate = methylglyoxal + phosphate</text>
        <dbReference type="Rhea" id="RHEA:17937"/>
        <dbReference type="ChEBI" id="CHEBI:17158"/>
        <dbReference type="ChEBI" id="CHEBI:43474"/>
        <dbReference type="ChEBI" id="CHEBI:57642"/>
        <dbReference type="EC" id="4.2.3.3"/>
    </reaction>
</comment>
<feature type="binding site" evidence="2">
    <location>
        <position position="29"/>
    </location>
    <ligand>
        <name>substrate</name>
    </ligand>
</feature>
<comment type="similarity">
    <text evidence="1 2">Belongs to the methylglyoxal synthase family.</text>
</comment>
<reference evidence="4 5" key="1">
    <citation type="submission" date="2014-06" db="EMBL/GenBank/DDBJ databases">
        <title>Draft genome sequence of an extremely salt tolerant bacteria Halomonas salina/CIFRI 1.</title>
        <authorList>
            <person name="Behera B.D."/>
            <person name="Meena D.K."/>
            <person name="Das P."/>
            <person name="Maharana J."/>
            <person name="Paria P."/>
            <person name="Sharma A.P."/>
            <person name="Shamsudheen K.V."/>
            <person name="Rijit J."/>
            <person name="Dixit V."/>
            <person name="Verma A."/>
            <person name="Scaria V."/>
            <person name="Sivasubbu S."/>
        </authorList>
    </citation>
    <scope>NUCLEOTIDE SEQUENCE [LARGE SCALE GENOMIC DNA]</scope>
    <source>
        <strain evidence="4 5">CIFRI 1</strain>
    </source>
</reference>
<proteinExistence type="inferred from homology"/>
<keyword evidence="2" id="KW-0456">Lyase</keyword>
<comment type="caution">
    <text evidence="4">The sequence shown here is derived from an EMBL/GenBank/DDBJ whole genome shotgun (WGS) entry which is preliminary data.</text>
</comment>
<feature type="binding site" evidence="2">
    <location>
        <begin position="51"/>
        <end position="54"/>
    </location>
    <ligand>
        <name>substrate</name>
    </ligand>
</feature>
<organism evidence="4 5">
    <name type="scientific">Halomonas salina</name>
    <dbReference type="NCBI Taxonomy" id="42565"/>
    <lineage>
        <taxon>Bacteria</taxon>
        <taxon>Pseudomonadati</taxon>
        <taxon>Pseudomonadota</taxon>
        <taxon>Gammaproteobacteria</taxon>
        <taxon>Oceanospirillales</taxon>
        <taxon>Halomonadaceae</taxon>
        <taxon>Halomonas</taxon>
    </lineage>
</organism>
<dbReference type="RefSeq" id="WP_035599878.1">
    <property type="nucleotide sequence ID" value="NZ_JOKD01000076.1"/>
</dbReference>
<gene>
    <name evidence="2" type="primary">mgsA</name>
    <name evidence="4" type="ORF">FP66_14795</name>
</gene>
<dbReference type="InterPro" id="IPR036914">
    <property type="entry name" value="MGS-like_dom_sf"/>
</dbReference>
<accession>A0ABR4WQM6</accession>
<dbReference type="Proteomes" id="UP000029721">
    <property type="component" value="Unassembled WGS sequence"/>
</dbReference>
<dbReference type="PANTHER" id="PTHR30492:SF0">
    <property type="entry name" value="METHYLGLYOXAL SYNTHASE"/>
    <property type="match status" value="1"/>
</dbReference>
<evidence type="ECO:0000313" key="4">
    <source>
        <dbReference type="EMBL" id="KGE76750.1"/>
    </source>
</evidence>
<comment type="function">
    <text evidence="2">Catalyzes the formation of methylglyoxal from dihydroxyacetone phosphate.</text>
</comment>
<dbReference type="HAMAP" id="MF_00549">
    <property type="entry name" value="Methylglyoxal_synth"/>
    <property type="match status" value="1"/>
</dbReference>
<name>A0ABR4WQM6_9GAMM</name>
<evidence type="ECO:0000313" key="5">
    <source>
        <dbReference type="Proteomes" id="UP000029721"/>
    </source>
</evidence>
<keyword evidence="5" id="KW-1185">Reference proteome</keyword>
<dbReference type="Pfam" id="PF02142">
    <property type="entry name" value="MGS"/>
    <property type="match status" value="1"/>
</dbReference>
<dbReference type="PIRSF" id="PIRSF006614">
    <property type="entry name" value="Methylglyox_syn"/>
    <property type="match status" value="1"/>
</dbReference>
<evidence type="ECO:0000256" key="2">
    <source>
        <dbReference type="HAMAP-Rule" id="MF_00549"/>
    </source>
</evidence>
<dbReference type="InterPro" id="IPR004363">
    <property type="entry name" value="Methylgl_synth"/>
</dbReference>
<dbReference type="NCBIfam" id="NF003559">
    <property type="entry name" value="PRK05234.1"/>
    <property type="match status" value="1"/>
</dbReference>
<feature type="binding site" evidence="2">
    <location>
        <position position="104"/>
    </location>
    <ligand>
        <name>substrate</name>
    </ligand>
</feature>
<dbReference type="Gene3D" id="3.40.50.1380">
    <property type="entry name" value="Methylglyoxal synthase-like domain"/>
    <property type="match status" value="1"/>
</dbReference>
<evidence type="ECO:0000256" key="1">
    <source>
        <dbReference type="ARBA" id="ARBA00006287"/>
    </source>
</evidence>
<dbReference type="SUPFAM" id="SSF52335">
    <property type="entry name" value="Methylglyoxal synthase-like"/>
    <property type="match status" value="1"/>
</dbReference>
<dbReference type="CDD" id="cd01422">
    <property type="entry name" value="MGS"/>
    <property type="match status" value="1"/>
</dbReference>
<feature type="active site" description="Proton donor/acceptor" evidence="2">
    <location>
        <position position="77"/>
    </location>
</feature>
<dbReference type="SMART" id="SM00851">
    <property type="entry name" value="MGS"/>
    <property type="match status" value="1"/>
</dbReference>
<feature type="binding site" evidence="2">
    <location>
        <begin position="71"/>
        <end position="72"/>
    </location>
    <ligand>
        <name>substrate</name>
    </ligand>
</feature>
<dbReference type="PROSITE" id="PS51855">
    <property type="entry name" value="MGS"/>
    <property type="match status" value="1"/>
</dbReference>
<dbReference type="PANTHER" id="PTHR30492">
    <property type="entry name" value="METHYLGLYOXAL SYNTHASE"/>
    <property type="match status" value="1"/>
</dbReference>
<dbReference type="InterPro" id="IPR011607">
    <property type="entry name" value="MGS-like_dom"/>
</dbReference>